<protein>
    <submittedName>
        <fullName evidence="1">Uncharacterized protein</fullName>
    </submittedName>
</protein>
<organism evidence="1">
    <name type="scientific">Leptolyngbya sp. NK1-12</name>
    <dbReference type="NCBI Taxonomy" id="2547451"/>
    <lineage>
        <taxon>Bacteria</taxon>
        <taxon>Bacillati</taxon>
        <taxon>Cyanobacteriota</taxon>
        <taxon>Cyanophyceae</taxon>
        <taxon>Leptolyngbyales</taxon>
        <taxon>Leptolyngbyaceae</taxon>
        <taxon>Leptolyngbya group</taxon>
        <taxon>Leptolyngbya</taxon>
    </lineage>
</organism>
<gene>
    <name evidence="1" type="ORF">HJG54_11985</name>
</gene>
<evidence type="ECO:0000313" key="1">
    <source>
        <dbReference type="EMBL" id="WNZ23500.1"/>
    </source>
</evidence>
<accession>A0AA96WED5</accession>
<sequence>MKIRRLLVSSFVAITAVLGTSYAAFEYWVTLKANNLPKAVTEGKLTEVTAVDVEQIDGLADLLAQSPLPWHQQQAHRFNDLLEVVDAAHQALSSQRVNQLRVGQLLTLQQEMEDYVQRYPDQPYSSELQQELPAVRSLVTFFPIIKASAGERSVDSALRASRRGATLAALVIRKVPAEVMVADSTPAVPEVAWTKAENDVLYDYSQALQAAERERLDNTARLKIGRQVCNWLEAGQGYWSVRSLFDLRYKNQVAGDYYHNRDAYIRFGTERLCPQHMASLTPPPANTDVQIAKTPATNPTAKAANNWNAATTPYWTTEVPAPPYGQGVPAPFVAVPPGQGVVMPAPGFPGSLR</sequence>
<reference evidence="1" key="1">
    <citation type="submission" date="2020-05" db="EMBL/GenBank/DDBJ databases">
        <authorList>
            <person name="Zhu T."/>
            <person name="Keshari N."/>
            <person name="Lu X."/>
        </authorList>
    </citation>
    <scope>NUCLEOTIDE SEQUENCE</scope>
    <source>
        <strain evidence="1">NK1-12</strain>
    </source>
</reference>
<proteinExistence type="predicted"/>
<dbReference type="RefSeq" id="WP_316435186.1">
    <property type="nucleotide sequence ID" value="NZ_CP053586.1"/>
</dbReference>
<name>A0AA96WED5_9CYAN</name>
<dbReference type="AlphaFoldDB" id="A0AA96WED5"/>
<dbReference type="EMBL" id="CP053586">
    <property type="protein sequence ID" value="WNZ23500.1"/>
    <property type="molecule type" value="Genomic_DNA"/>
</dbReference>